<dbReference type="GO" id="GO:0005797">
    <property type="term" value="C:Golgi medial cisterna"/>
    <property type="evidence" value="ECO:0007669"/>
    <property type="project" value="EnsemblFungi"/>
</dbReference>
<dbReference type="GO" id="GO:0000139">
    <property type="term" value="C:Golgi membrane"/>
    <property type="evidence" value="ECO:0007669"/>
    <property type="project" value="UniProtKB-SubCell"/>
</dbReference>
<evidence type="ECO:0000256" key="2">
    <source>
        <dbReference type="ARBA" id="ARBA00008473"/>
    </source>
</evidence>
<reference evidence="13" key="5">
    <citation type="submission" date="2018-04" db="UniProtKB">
        <authorList>
            <consortium name="EnsemblFungi"/>
        </authorList>
    </citation>
    <scope>IDENTIFICATION</scope>
    <source>
        <strain evidence="13">R3-111a-1</strain>
    </source>
</reference>
<dbReference type="STRING" id="644352.J3P9V1"/>
<dbReference type="PANTHER" id="PTHR21094:SF2">
    <property type="entry name" value="GOLGI SNAP RECEPTOR COMPLEX MEMBER 1"/>
    <property type="match status" value="1"/>
</dbReference>
<dbReference type="InterPro" id="IPR023601">
    <property type="entry name" value="Golgi_SNAP_su1"/>
</dbReference>
<dbReference type="GO" id="GO:0006888">
    <property type="term" value="P:endoplasmic reticulum to Golgi vesicle-mediated transport"/>
    <property type="evidence" value="ECO:0007669"/>
    <property type="project" value="EnsemblFungi"/>
</dbReference>
<keyword evidence="5 9" id="KW-0653">Protein transport</keyword>
<comment type="similarity">
    <text evidence="2 9">Belongs to the GOSR1 family.</text>
</comment>
<evidence type="ECO:0000256" key="5">
    <source>
        <dbReference type="ARBA" id="ARBA00022927"/>
    </source>
</evidence>
<dbReference type="GeneID" id="20350733"/>
<keyword evidence="7 9" id="KW-0333">Golgi apparatus</keyword>
<evidence type="ECO:0000256" key="9">
    <source>
        <dbReference type="PIRNR" id="PIRNR027109"/>
    </source>
</evidence>
<keyword evidence="10" id="KW-0175">Coiled coil</keyword>
<keyword evidence="3 9" id="KW-0813">Transport</keyword>
<dbReference type="AlphaFoldDB" id="J3P9V1"/>
<gene>
    <name evidence="13" type="primary">20350733</name>
    <name evidence="12" type="ORF">GGTG_10275</name>
</gene>
<evidence type="ECO:0000256" key="6">
    <source>
        <dbReference type="ARBA" id="ARBA00022989"/>
    </source>
</evidence>
<proteinExistence type="inferred from homology"/>
<keyword evidence="9" id="KW-0931">ER-Golgi transport</keyword>
<sequence>MASSSGASGWVQLRQQARSLEKQTETLFQTYSQIATANNIPAKPTEQERETEARLQETLEKRESVLGQLARLLDSEAAISSSALKPKNLVLLREKLAEHRRDLPRLRSRIQEARDRANLLSNVRQDIDAYRASNPEQAEAEYMLDERRRIDNGIATTDNVLSQAYAVNANFILQRETLLNINRRITMAASQIPGLNNLIGRISAKKRRDGLIMGSFIAFCFLVFWFFL</sequence>
<organism evidence="12">
    <name type="scientific">Gaeumannomyces tritici (strain R3-111a-1)</name>
    <name type="common">Wheat and barley take-all root rot fungus</name>
    <name type="synonym">Gaeumannomyces graminis var. tritici</name>
    <dbReference type="NCBI Taxonomy" id="644352"/>
    <lineage>
        <taxon>Eukaryota</taxon>
        <taxon>Fungi</taxon>
        <taxon>Dikarya</taxon>
        <taxon>Ascomycota</taxon>
        <taxon>Pezizomycotina</taxon>
        <taxon>Sordariomycetes</taxon>
        <taxon>Sordariomycetidae</taxon>
        <taxon>Magnaporthales</taxon>
        <taxon>Magnaporthaceae</taxon>
        <taxon>Gaeumannomyces</taxon>
    </lineage>
</organism>
<evidence type="ECO:0000256" key="8">
    <source>
        <dbReference type="ARBA" id="ARBA00023136"/>
    </source>
</evidence>
<evidence type="ECO:0000256" key="7">
    <source>
        <dbReference type="ARBA" id="ARBA00023034"/>
    </source>
</evidence>
<dbReference type="EnsemblFungi" id="EJT73437">
    <property type="protein sequence ID" value="EJT73437"/>
    <property type="gene ID" value="GGTG_10275"/>
</dbReference>
<dbReference type="VEuPathDB" id="FungiDB:GGTG_10275"/>
<dbReference type="GO" id="GO:0006906">
    <property type="term" value="P:vesicle fusion"/>
    <property type="evidence" value="ECO:0007669"/>
    <property type="project" value="EnsemblFungi"/>
</dbReference>
<feature type="coiled-coil region" evidence="10">
    <location>
        <begin position="89"/>
        <end position="116"/>
    </location>
</feature>
<evidence type="ECO:0000256" key="3">
    <source>
        <dbReference type="ARBA" id="ARBA00022448"/>
    </source>
</evidence>
<keyword evidence="4 11" id="KW-0812">Transmembrane</keyword>
<evidence type="ECO:0000313" key="12">
    <source>
        <dbReference type="EMBL" id="EJT73437.1"/>
    </source>
</evidence>
<dbReference type="GO" id="GO:0005484">
    <property type="term" value="F:SNAP receptor activity"/>
    <property type="evidence" value="ECO:0007669"/>
    <property type="project" value="EnsemblFungi"/>
</dbReference>
<dbReference type="GO" id="GO:0031201">
    <property type="term" value="C:SNARE complex"/>
    <property type="evidence" value="ECO:0007669"/>
    <property type="project" value="EnsemblFungi"/>
</dbReference>
<dbReference type="eggNOG" id="KOG3208">
    <property type="taxonomic scope" value="Eukaryota"/>
</dbReference>
<dbReference type="OrthoDB" id="422156at2759"/>
<comment type="function">
    <text evidence="9">Involved in transport from the ER to the Golgi apparatus as well as in intra-Golgi transport. It belongs to a super-family of proteins called t-SNAREs or soluble NSF (N-ethylmaleimide-sensitive factor) attachment protein receptor.</text>
</comment>
<dbReference type="PANTHER" id="PTHR21094">
    <property type="entry name" value="GOS-28 SNARE- RELATED"/>
    <property type="match status" value="1"/>
</dbReference>
<dbReference type="EMBL" id="GL385399">
    <property type="protein sequence ID" value="EJT73437.1"/>
    <property type="molecule type" value="Genomic_DNA"/>
</dbReference>
<dbReference type="HOGENOM" id="CLU_078034_1_0_1"/>
<evidence type="ECO:0000256" key="4">
    <source>
        <dbReference type="ARBA" id="ARBA00022692"/>
    </source>
</evidence>
<dbReference type="PIRSF" id="PIRSF027109">
    <property type="entry name" value="Golgi_SNARE"/>
    <property type="match status" value="1"/>
</dbReference>
<dbReference type="GO" id="GO:0006886">
    <property type="term" value="P:intracellular protein transport"/>
    <property type="evidence" value="ECO:0007669"/>
    <property type="project" value="EnsemblFungi"/>
</dbReference>
<evidence type="ECO:0000256" key="10">
    <source>
        <dbReference type="SAM" id="Coils"/>
    </source>
</evidence>
<keyword evidence="8 9" id="KW-0472">Membrane</keyword>
<reference evidence="12" key="2">
    <citation type="submission" date="2010-07" db="EMBL/GenBank/DDBJ databases">
        <authorList>
            <consortium name="The Broad Institute Genome Sequencing Platform"/>
            <consortium name="Broad Institute Genome Sequencing Center for Infectious Disease"/>
            <person name="Ma L.-J."/>
            <person name="Dead R."/>
            <person name="Young S."/>
            <person name="Zeng Q."/>
            <person name="Koehrsen M."/>
            <person name="Alvarado L."/>
            <person name="Berlin A."/>
            <person name="Chapman S.B."/>
            <person name="Chen Z."/>
            <person name="Freedman E."/>
            <person name="Gellesch M."/>
            <person name="Goldberg J."/>
            <person name="Griggs A."/>
            <person name="Gujja S."/>
            <person name="Heilman E.R."/>
            <person name="Heiman D."/>
            <person name="Hepburn T."/>
            <person name="Howarth C."/>
            <person name="Jen D."/>
            <person name="Larson L."/>
            <person name="Mehta T."/>
            <person name="Neiman D."/>
            <person name="Pearson M."/>
            <person name="Roberts A."/>
            <person name="Saif S."/>
            <person name="Shea T."/>
            <person name="Shenoy N."/>
            <person name="Sisk P."/>
            <person name="Stolte C."/>
            <person name="Sykes S."/>
            <person name="Walk T."/>
            <person name="White J."/>
            <person name="Yandava C."/>
            <person name="Haas B."/>
            <person name="Nusbaum C."/>
            <person name="Birren B."/>
        </authorList>
    </citation>
    <scope>NUCLEOTIDE SEQUENCE</scope>
    <source>
        <strain evidence="12">R3-111a-1</strain>
    </source>
</reference>
<keyword evidence="14" id="KW-1185">Reference proteome</keyword>
<accession>J3P9V1</accession>
<reference evidence="12" key="3">
    <citation type="submission" date="2010-09" db="EMBL/GenBank/DDBJ databases">
        <title>Annotation of Gaeumannomyces graminis var. tritici R3-111a-1.</title>
        <authorList>
            <consortium name="The Broad Institute Genome Sequencing Platform"/>
            <person name="Ma L.-J."/>
            <person name="Dead R."/>
            <person name="Young S.K."/>
            <person name="Zeng Q."/>
            <person name="Gargeya S."/>
            <person name="Fitzgerald M."/>
            <person name="Haas B."/>
            <person name="Abouelleil A."/>
            <person name="Alvarado L."/>
            <person name="Arachchi H.M."/>
            <person name="Berlin A."/>
            <person name="Brown A."/>
            <person name="Chapman S.B."/>
            <person name="Chen Z."/>
            <person name="Dunbar C."/>
            <person name="Freedman E."/>
            <person name="Gearin G."/>
            <person name="Gellesch M."/>
            <person name="Goldberg J."/>
            <person name="Griggs A."/>
            <person name="Gujja S."/>
            <person name="Heiman D."/>
            <person name="Howarth C."/>
            <person name="Larson L."/>
            <person name="Lui A."/>
            <person name="MacDonald P.J.P."/>
            <person name="Mehta T."/>
            <person name="Montmayeur A."/>
            <person name="Murphy C."/>
            <person name="Neiman D."/>
            <person name="Pearson M."/>
            <person name="Priest M."/>
            <person name="Roberts A."/>
            <person name="Saif S."/>
            <person name="Shea T."/>
            <person name="Shenoy N."/>
            <person name="Sisk P."/>
            <person name="Stolte C."/>
            <person name="Sykes S."/>
            <person name="Yandava C."/>
            <person name="Wortman J."/>
            <person name="Nusbaum C."/>
            <person name="Birren B."/>
        </authorList>
    </citation>
    <scope>NUCLEOTIDE SEQUENCE</scope>
    <source>
        <strain evidence="12">R3-111a-1</strain>
    </source>
</reference>
<dbReference type="RefSeq" id="XP_009226411.1">
    <property type="nucleotide sequence ID" value="XM_009228147.1"/>
</dbReference>
<evidence type="ECO:0000256" key="11">
    <source>
        <dbReference type="SAM" id="Phobius"/>
    </source>
</evidence>
<dbReference type="GO" id="GO:0048219">
    <property type="term" value="P:inter-Golgi cisterna vesicle-mediated transport"/>
    <property type="evidence" value="ECO:0007669"/>
    <property type="project" value="TreeGrafter"/>
</dbReference>
<feature type="transmembrane region" description="Helical" evidence="11">
    <location>
        <begin position="210"/>
        <end position="227"/>
    </location>
</feature>
<evidence type="ECO:0000313" key="14">
    <source>
        <dbReference type="Proteomes" id="UP000006039"/>
    </source>
</evidence>
<dbReference type="Pfam" id="PF12352">
    <property type="entry name" value="V-SNARE_C"/>
    <property type="match status" value="1"/>
</dbReference>
<protein>
    <recommendedName>
        <fullName evidence="9">Golgi SNAP receptor complex member 1</fullName>
    </recommendedName>
</protein>
<comment type="subunit">
    <text evidence="9">Component of several multiprotein Golgi SNARE complexes.</text>
</comment>
<evidence type="ECO:0000256" key="1">
    <source>
        <dbReference type="ARBA" id="ARBA00004409"/>
    </source>
</evidence>
<keyword evidence="6 11" id="KW-1133">Transmembrane helix</keyword>
<dbReference type="Proteomes" id="UP000006039">
    <property type="component" value="Unassembled WGS sequence"/>
</dbReference>
<reference evidence="14" key="1">
    <citation type="submission" date="2010-07" db="EMBL/GenBank/DDBJ databases">
        <title>The genome sequence of Gaeumannomyces graminis var. tritici strain R3-111a-1.</title>
        <authorList>
            <consortium name="The Broad Institute Genome Sequencing Platform"/>
            <person name="Ma L.-J."/>
            <person name="Dead R."/>
            <person name="Young S."/>
            <person name="Zeng Q."/>
            <person name="Koehrsen M."/>
            <person name="Alvarado L."/>
            <person name="Berlin A."/>
            <person name="Chapman S.B."/>
            <person name="Chen Z."/>
            <person name="Freedman E."/>
            <person name="Gellesch M."/>
            <person name="Goldberg J."/>
            <person name="Griggs A."/>
            <person name="Gujja S."/>
            <person name="Heilman E.R."/>
            <person name="Heiman D."/>
            <person name="Hepburn T."/>
            <person name="Howarth C."/>
            <person name="Jen D."/>
            <person name="Larson L."/>
            <person name="Mehta T."/>
            <person name="Neiman D."/>
            <person name="Pearson M."/>
            <person name="Roberts A."/>
            <person name="Saif S."/>
            <person name="Shea T."/>
            <person name="Shenoy N."/>
            <person name="Sisk P."/>
            <person name="Stolte C."/>
            <person name="Sykes S."/>
            <person name="Walk T."/>
            <person name="White J."/>
            <person name="Yandava C."/>
            <person name="Haas B."/>
            <person name="Nusbaum C."/>
            <person name="Birren B."/>
        </authorList>
    </citation>
    <scope>NUCLEOTIDE SEQUENCE [LARGE SCALE GENOMIC DNA]</scope>
    <source>
        <strain evidence="14">R3-111a-1</strain>
    </source>
</reference>
<reference evidence="13" key="4">
    <citation type="journal article" date="2015" name="G3 (Bethesda)">
        <title>Genome sequences of three phytopathogenic species of the Magnaporthaceae family of fungi.</title>
        <authorList>
            <person name="Okagaki L.H."/>
            <person name="Nunes C.C."/>
            <person name="Sailsbery J."/>
            <person name="Clay B."/>
            <person name="Brown D."/>
            <person name="John T."/>
            <person name="Oh Y."/>
            <person name="Young N."/>
            <person name="Fitzgerald M."/>
            <person name="Haas B.J."/>
            <person name="Zeng Q."/>
            <person name="Young S."/>
            <person name="Adiconis X."/>
            <person name="Fan L."/>
            <person name="Levin J.Z."/>
            <person name="Mitchell T.K."/>
            <person name="Okubara P.A."/>
            <person name="Farman M.L."/>
            <person name="Kohn L.M."/>
            <person name="Birren B."/>
            <person name="Ma L.-J."/>
            <person name="Dean R.A."/>
        </authorList>
    </citation>
    <scope>NUCLEOTIDE SEQUENCE</scope>
    <source>
        <strain evidence="13">R3-111a-1</strain>
    </source>
</reference>
<dbReference type="FunCoup" id="J3P9V1">
    <property type="interactions" value="862"/>
</dbReference>
<comment type="subcellular location">
    <subcellularLocation>
        <location evidence="1">Golgi apparatus membrane</location>
        <topology evidence="1">Single-pass type IV membrane protein</topology>
    </subcellularLocation>
</comment>
<name>J3P9V1_GAET3</name>
<dbReference type="GO" id="GO:0005801">
    <property type="term" value="C:cis-Golgi network"/>
    <property type="evidence" value="ECO:0007669"/>
    <property type="project" value="InterPro"/>
</dbReference>
<evidence type="ECO:0000313" key="13">
    <source>
        <dbReference type="EnsemblFungi" id="EJT73437"/>
    </source>
</evidence>